<sequence>MTGEEVRDLGYVQWRDPWAWMEKMKGKRWENLIQREKEYYNELVNQPYVKREARQMEKEITDAQQYSNLPGFKIGCGTIDIILVPNSRFLWKWAWMKKTKPAYDIDVQGNIVWYITTDEDEYYKNLLICEDSTGKKIWSKPAVSSQIAIVDDLCYYVKVIDYFNTVEICVCNAQTGGDERILFREPDEKRDLNLIKGSNKTIYFKSESVLDHLLYKIDGTEIKQLASTYSFQMAWGESIYGEDCLLVRKSKFEKWTARGTPIKDWIMPDEEPEWMNIQTGIVVTMHEGTQTIWFCSPHKKPRVLFRIKIGYIEPNVWTLWENTMIQSFTVKCPFEPPFMMNIINNKIYRDDRPVQIDHPLEFAPLEIHRYHAISKDGTNVPYVMIKEKGCVAKAQLTYVYGAYGSSTPIGWPYYTWYPLLKRNWIIVFAMIRGGGDIDAAWAEMARRDNRHVSVDDFEAVIRESQQRNKLTPQQTVIYGRSAGGLPVGAMVGRFPDGQLMGAAFTEVPYVDVLRTSSNPDLPLTIGEYEEFGNPSERIQNFSELLSVSPVNVLPSDGAPGVFVISHVGLLDRQVFAYESFKWIQKLRGYSSENEQERGNPRGKYVTFEREEAHQYRPRKLPRFRGMDFAILDAWVEGKLKQ</sequence>
<dbReference type="InterPro" id="IPR002470">
    <property type="entry name" value="Peptidase_S9A"/>
</dbReference>
<dbReference type="GO" id="GO:0006508">
    <property type="term" value="P:proteolysis"/>
    <property type="evidence" value="ECO:0007669"/>
    <property type="project" value="InterPro"/>
</dbReference>
<accession>A0A6C0KQ53</accession>
<dbReference type="EMBL" id="MN740936">
    <property type="protein sequence ID" value="QHU18514.1"/>
    <property type="molecule type" value="Genomic_DNA"/>
</dbReference>
<dbReference type="Gene3D" id="2.130.10.120">
    <property type="entry name" value="Prolyl oligopeptidase, N-terminal domain"/>
    <property type="match status" value="1"/>
</dbReference>
<dbReference type="PRINTS" id="PR00862">
    <property type="entry name" value="PROLIGOPTASE"/>
</dbReference>
<dbReference type="InterPro" id="IPR029058">
    <property type="entry name" value="AB_hydrolase_fold"/>
</dbReference>
<name>A0A6C0KQ53_9ZZZZ</name>
<protein>
    <recommendedName>
        <fullName evidence="1">Peptidase S9 prolyl oligopeptidase catalytic domain-containing protein</fullName>
    </recommendedName>
</protein>
<dbReference type="InterPro" id="IPR051543">
    <property type="entry name" value="Serine_Peptidase_S9A"/>
</dbReference>
<reference evidence="2" key="1">
    <citation type="journal article" date="2020" name="Nature">
        <title>Giant virus diversity and host interactions through global metagenomics.</title>
        <authorList>
            <person name="Schulz F."/>
            <person name="Roux S."/>
            <person name="Paez-Espino D."/>
            <person name="Jungbluth S."/>
            <person name="Walsh D.A."/>
            <person name="Denef V.J."/>
            <person name="McMahon K.D."/>
            <person name="Konstantinidis K.T."/>
            <person name="Eloe-Fadrosh E.A."/>
            <person name="Kyrpides N.C."/>
            <person name="Woyke T."/>
        </authorList>
    </citation>
    <scope>NUCLEOTIDE SEQUENCE</scope>
    <source>
        <strain evidence="2">GVMAG-S-3300013006-158</strain>
    </source>
</reference>
<dbReference type="GO" id="GO:0004252">
    <property type="term" value="F:serine-type endopeptidase activity"/>
    <property type="evidence" value="ECO:0007669"/>
    <property type="project" value="InterPro"/>
</dbReference>
<evidence type="ECO:0000313" key="2">
    <source>
        <dbReference type="EMBL" id="QHU18514.1"/>
    </source>
</evidence>
<organism evidence="2">
    <name type="scientific">viral metagenome</name>
    <dbReference type="NCBI Taxonomy" id="1070528"/>
    <lineage>
        <taxon>unclassified sequences</taxon>
        <taxon>metagenomes</taxon>
        <taxon>organismal metagenomes</taxon>
    </lineage>
</organism>
<feature type="domain" description="Peptidase S9 prolyl oligopeptidase catalytic" evidence="1">
    <location>
        <begin position="418"/>
        <end position="614"/>
    </location>
</feature>
<dbReference type="Pfam" id="PF00326">
    <property type="entry name" value="Peptidase_S9"/>
    <property type="match status" value="1"/>
</dbReference>
<dbReference type="Gene3D" id="3.40.50.1820">
    <property type="entry name" value="alpha/beta hydrolase"/>
    <property type="match status" value="1"/>
</dbReference>
<evidence type="ECO:0000259" key="1">
    <source>
        <dbReference type="Pfam" id="PF00326"/>
    </source>
</evidence>
<proteinExistence type="predicted"/>
<dbReference type="AlphaFoldDB" id="A0A6C0KQ53"/>
<dbReference type="PANTHER" id="PTHR11757:SF20">
    <property type="entry name" value="B PROTEIN, PUTATIVE-RELATED"/>
    <property type="match status" value="1"/>
</dbReference>
<dbReference type="SUPFAM" id="SSF53474">
    <property type="entry name" value="alpha/beta-Hydrolases"/>
    <property type="match status" value="1"/>
</dbReference>
<dbReference type="PANTHER" id="PTHR11757">
    <property type="entry name" value="PROTEASE FAMILY S9A OLIGOPEPTIDASE"/>
    <property type="match status" value="1"/>
</dbReference>
<dbReference type="InterPro" id="IPR001375">
    <property type="entry name" value="Peptidase_S9_cat"/>
</dbReference>